<dbReference type="GO" id="GO:0051539">
    <property type="term" value="F:4 iron, 4 sulfur cluster binding"/>
    <property type="evidence" value="ECO:0007669"/>
    <property type="project" value="UniProtKB-UniRule"/>
</dbReference>
<reference evidence="4" key="1">
    <citation type="submission" date="2022-11" db="UniProtKB">
        <authorList>
            <consortium name="WormBaseParasite"/>
        </authorList>
    </citation>
    <scope>IDENTIFICATION</scope>
</reference>
<keyword evidence="1" id="KW-0813">Transport</keyword>
<dbReference type="SUPFAM" id="SSF51905">
    <property type="entry name" value="FAD/NAD(P)-binding domain"/>
    <property type="match status" value="1"/>
</dbReference>
<comment type="function">
    <text evidence="1">Accepts electrons from ETF and reduces ubiquinone.</text>
</comment>
<evidence type="ECO:0000313" key="3">
    <source>
        <dbReference type="Proteomes" id="UP000887574"/>
    </source>
</evidence>
<keyword evidence="1" id="KW-0285">Flavoprotein</keyword>
<comment type="cofactor">
    <cofactor evidence="1">
        <name>FAD</name>
        <dbReference type="ChEBI" id="CHEBI:57692"/>
    </cofactor>
</comment>
<dbReference type="AlphaFoldDB" id="A0A915DWX4"/>
<dbReference type="InterPro" id="IPR036188">
    <property type="entry name" value="FAD/NAD-bd_sf"/>
</dbReference>
<dbReference type="Pfam" id="PF07992">
    <property type="entry name" value="Pyr_redox_2"/>
    <property type="match status" value="1"/>
</dbReference>
<dbReference type="GO" id="GO:0046872">
    <property type="term" value="F:metal ion binding"/>
    <property type="evidence" value="ECO:0007669"/>
    <property type="project" value="UniProtKB-KW"/>
</dbReference>
<dbReference type="GO" id="GO:0004174">
    <property type="term" value="F:electron-transferring-flavoprotein dehydrogenase activity"/>
    <property type="evidence" value="ECO:0007669"/>
    <property type="project" value="UniProtKB-UniRule"/>
</dbReference>
<comment type="catalytic activity">
    <reaction evidence="1">
        <text>a ubiquinone + reduced [electron-transfer flavoprotein] = a ubiquinol + oxidized [electron-transfer flavoprotein] + H(+)</text>
        <dbReference type="Rhea" id="RHEA:24052"/>
        <dbReference type="Rhea" id="RHEA-COMP:9565"/>
        <dbReference type="Rhea" id="RHEA-COMP:9566"/>
        <dbReference type="Rhea" id="RHEA-COMP:10685"/>
        <dbReference type="Rhea" id="RHEA-COMP:10686"/>
        <dbReference type="ChEBI" id="CHEBI:15378"/>
        <dbReference type="ChEBI" id="CHEBI:16389"/>
        <dbReference type="ChEBI" id="CHEBI:17976"/>
        <dbReference type="ChEBI" id="CHEBI:57692"/>
        <dbReference type="ChEBI" id="CHEBI:58307"/>
        <dbReference type="EC" id="1.5.5.1"/>
    </reaction>
</comment>
<evidence type="ECO:0000313" key="4">
    <source>
        <dbReference type="WBParaSite" id="jg24540"/>
    </source>
</evidence>
<keyword evidence="1" id="KW-0479">Metal-binding</keyword>
<keyword evidence="1" id="KW-0249">Electron transport</keyword>
<comment type="cofactor">
    <cofactor evidence="1">
        <name>[4Fe-4S] cluster</name>
        <dbReference type="ChEBI" id="CHEBI:49883"/>
    </cofactor>
    <text evidence="1">Binds 1 [4Fe-4S] cluster.</text>
</comment>
<keyword evidence="1" id="KW-0274">FAD</keyword>
<keyword evidence="1" id="KW-0830">Ubiquinone</keyword>
<dbReference type="GO" id="GO:0005743">
    <property type="term" value="C:mitochondrial inner membrane"/>
    <property type="evidence" value="ECO:0007669"/>
    <property type="project" value="TreeGrafter"/>
</dbReference>
<dbReference type="EC" id="1.5.5.1" evidence="1"/>
<keyword evidence="1" id="KW-0408">Iron</keyword>
<dbReference type="PANTHER" id="PTHR10617:SF107">
    <property type="entry name" value="ELECTRON TRANSFER FLAVOPROTEIN-UBIQUINONE OXIDOREDUCTASE, MITOCHONDRIAL"/>
    <property type="match status" value="1"/>
</dbReference>
<name>A0A915DWX4_9BILA</name>
<keyword evidence="1" id="KW-0560">Oxidoreductase</keyword>
<protein>
    <recommendedName>
        <fullName evidence="1">Electron transfer flavoprotein-ubiquinone oxidoreductase</fullName>
        <shortName evidence="1">ETF-QO</shortName>
        <ecNumber evidence="1">1.5.5.1</ecNumber>
    </recommendedName>
</protein>
<evidence type="ECO:0000256" key="1">
    <source>
        <dbReference type="RuleBase" id="RU366068"/>
    </source>
</evidence>
<sequence>MYLTITRLIQKSGQIRNVVNGKWTTTHYTQKPRENDPRWKDVDMTRVSDDYDVLIIGGGPAGMSTAIRLKQLAIEQDKEIRVCVVEKASEPVVSQLEGNGFSIRQEVKGESIAILTEKRRFPIPIFPGIPLANHGNYIVRLGHVVKWLAEKAEELGVEIYRE</sequence>
<dbReference type="PANTHER" id="PTHR10617">
    <property type="entry name" value="ELECTRON TRANSFER FLAVOPROTEIN-UBIQUINONE OXIDOREDUCTASE"/>
    <property type="match status" value="1"/>
</dbReference>
<dbReference type="WBParaSite" id="jg24540">
    <property type="protein sequence ID" value="jg24540"/>
    <property type="gene ID" value="jg24540"/>
</dbReference>
<evidence type="ECO:0000259" key="2">
    <source>
        <dbReference type="Pfam" id="PF07992"/>
    </source>
</evidence>
<dbReference type="Gene3D" id="3.50.50.60">
    <property type="entry name" value="FAD/NAD(P)-binding domain"/>
    <property type="match status" value="1"/>
</dbReference>
<accession>A0A915DWX4</accession>
<dbReference type="InterPro" id="IPR040156">
    <property type="entry name" value="ETF-QO"/>
</dbReference>
<dbReference type="InterPro" id="IPR023753">
    <property type="entry name" value="FAD/NAD-binding_dom"/>
</dbReference>
<dbReference type="Proteomes" id="UP000887574">
    <property type="component" value="Unplaced"/>
</dbReference>
<organism evidence="3 4">
    <name type="scientific">Ditylenchus dipsaci</name>
    <dbReference type="NCBI Taxonomy" id="166011"/>
    <lineage>
        <taxon>Eukaryota</taxon>
        <taxon>Metazoa</taxon>
        <taxon>Ecdysozoa</taxon>
        <taxon>Nematoda</taxon>
        <taxon>Chromadorea</taxon>
        <taxon>Rhabditida</taxon>
        <taxon>Tylenchina</taxon>
        <taxon>Tylenchomorpha</taxon>
        <taxon>Sphaerularioidea</taxon>
        <taxon>Anguinidae</taxon>
        <taxon>Anguininae</taxon>
        <taxon>Ditylenchus</taxon>
    </lineage>
</organism>
<feature type="domain" description="FAD/NAD(P)-binding" evidence="2">
    <location>
        <begin position="51"/>
        <end position="93"/>
    </location>
</feature>
<keyword evidence="1" id="KW-0411">Iron-sulfur</keyword>
<proteinExistence type="predicted"/>
<keyword evidence="3" id="KW-1185">Reference proteome</keyword>